<evidence type="ECO:0000313" key="2">
    <source>
        <dbReference type="Proteomes" id="UP001152622"/>
    </source>
</evidence>
<name>A0A9Q1FVF7_SYNKA</name>
<organism evidence="1 2">
    <name type="scientific">Synaphobranchus kaupii</name>
    <name type="common">Kaup's arrowtooth eel</name>
    <dbReference type="NCBI Taxonomy" id="118154"/>
    <lineage>
        <taxon>Eukaryota</taxon>
        <taxon>Metazoa</taxon>
        <taxon>Chordata</taxon>
        <taxon>Craniata</taxon>
        <taxon>Vertebrata</taxon>
        <taxon>Euteleostomi</taxon>
        <taxon>Actinopterygii</taxon>
        <taxon>Neopterygii</taxon>
        <taxon>Teleostei</taxon>
        <taxon>Anguilliformes</taxon>
        <taxon>Synaphobranchidae</taxon>
        <taxon>Synaphobranchus</taxon>
    </lineage>
</organism>
<evidence type="ECO:0000313" key="1">
    <source>
        <dbReference type="EMBL" id="KAJ8368405.1"/>
    </source>
</evidence>
<sequence length="83" mass="8848">MGNDLCVFKHTESTPHKTPGTPSISPLQARRGITGFEMEAEEGAASLEQPTPLHVRQALSPISAALPALRSAVETTPRGTNRE</sequence>
<keyword evidence="2" id="KW-1185">Reference proteome</keyword>
<dbReference type="AlphaFoldDB" id="A0A9Q1FVF7"/>
<accession>A0A9Q1FVF7</accession>
<gene>
    <name evidence="1" type="ORF">SKAU_G00084330</name>
</gene>
<dbReference type="EMBL" id="JAINUF010000003">
    <property type="protein sequence ID" value="KAJ8368405.1"/>
    <property type="molecule type" value="Genomic_DNA"/>
</dbReference>
<protein>
    <submittedName>
        <fullName evidence="1">Uncharacterized protein</fullName>
    </submittedName>
</protein>
<dbReference type="Proteomes" id="UP001152622">
    <property type="component" value="Chromosome 3"/>
</dbReference>
<comment type="caution">
    <text evidence="1">The sequence shown here is derived from an EMBL/GenBank/DDBJ whole genome shotgun (WGS) entry which is preliminary data.</text>
</comment>
<proteinExistence type="predicted"/>
<reference evidence="1" key="1">
    <citation type="journal article" date="2023" name="Science">
        <title>Genome structures resolve the early diversification of teleost fishes.</title>
        <authorList>
            <person name="Parey E."/>
            <person name="Louis A."/>
            <person name="Montfort J."/>
            <person name="Bouchez O."/>
            <person name="Roques C."/>
            <person name="Iampietro C."/>
            <person name="Lluch J."/>
            <person name="Castinel A."/>
            <person name="Donnadieu C."/>
            <person name="Desvignes T."/>
            <person name="Floi Bucao C."/>
            <person name="Jouanno E."/>
            <person name="Wen M."/>
            <person name="Mejri S."/>
            <person name="Dirks R."/>
            <person name="Jansen H."/>
            <person name="Henkel C."/>
            <person name="Chen W.J."/>
            <person name="Zahm M."/>
            <person name="Cabau C."/>
            <person name="Klopp C."/>
            <person name="Thompson A.W."/>
            <person name="Robinson-Rechavi M."/>
            <person name="Braasch I."/>
            <person name="Lecointre G."/>
            <person name="Bobe J."/>
            <person name="Postlethwait J.H."/>
            <person name="Berthelot C."/>
            <person name="Roest Crollius H."/>
            <person name="Guiguen Y."/>
        </authorList>
    </citation>
    <scope>NUCLEOTIDE SEQUENCE</scope>
    <source>
        <strain evidence="1">WJC10195</strain>
    </source>
</reference>